<dbReference type="GO" id="GO:0004377">
    <property type="term" value="F:GDP-Man:Man(3)GlcNAc(2)-PP-Dol alpha-1,2-mannosyltransferase activity"/>
    <property type="evidence" value="ECO:0007669"/>
    <property type="project" value="InterPro"/>
</dbReference>
<dbReference type="SUPFAM" id="SSF53756">
    <property type="entry name" value="UDP-Glycosyltransferase/glycogen phosphorylase"/>
    <property type="match status" value="1"/>
</dbReference>
<evidence type="ECO:0000313" key="3">
    <source>
        <dbReference type="Proteomes" id="UP000034881"/>
    </source>
</evidence>
<dbReference type="GO" id="GO:0016020">
    <property type="term" value="C:membrane"/>
    <property type="evidence" value="ECO:0007669"/>
    <property type="project" value="TreeGrafter"/>
</dbReference>
<dbReference type="PANTHER" id="PTHR45919:SF1">
    <property type="entry name" value="GDP-MAN:MAN(3)GLCNAC(2)-PP-DOL ALPHA-1,2-MANNOSYLTRANSFERASE"/>
    <property type="match status" value="1"/>
</dbReference>
<dbReference type="Gene3D" id="3.40.50.2000">
    <property type="entry name" value="Glycogen Phosphorylase B"/>
    <property type="match status" value="1"/>
</dbReference>
<accession>A0A0G0T678</accession>
<dbReference type="Pfam" id="PF00534">
    <property type="entry name" value="Glycos_transf_1"/>
    <property type="match status" value="1"/>
</dbReference>
<comment type="caution">
    <text evidence="2">The sequence shown here is derived from an EMBL/GenBank/DDBJ whole genome shotgun (WGS) entry which is preliminary data.</text>
</comment>
<reference evidence="2 3" key="1">
    <citation type="journal article" date="2015" name="Nature">
        <title>rRNA introns, odd ribosomes, and small enigmatic genomes across a large radiation of phyla.</title>
        <authorList>
            <person name="Brown C.T."/>
            <person name="Hug L.A."/>
            <person name="Thomas B.C."/>
            <person name="Sharon I."/>
            <person name="Castelle C.J."/>
            <person name="Singh A."/>
            <person name="Wilkins M.J."/>
            <person name="Williams K.H."/>
            <person name="Banfield J.F."/>
        </authorList>
    </citation>
    <scope>NUCLEOTIDE SEQUENCE [LARGE SCALE GENOMIC DNA]</scope>
</reference>
<feature type="domain" description="Glycosyl transferase family 1" evidence="1">
    <location>
        <begin position="167"/>
        <end position="336"/>
    </location>
</feature>
<dbReference type="Proteomes" id="UP000034881">
    <property type="component" value="Unassembled WGS sequence"/>
</dbReference>
<dbReference type="InterPro" id="IPR001296">
    <property type="entry name" value="Glyco_trans_1"/>
</dbReference>
<name>A0A0G0T678_9BACT</name>
<dbReference type="InterPro" id="IPR038013">
    <property type="entry name" value="ALG11"/>
</dbReference>
<evidence type="ECO:0000259" key="1">
    <source>
        <dbReference type="Pfam" id="PF00534"/>
    </source>
</evidence>
<gene>
    <name evidence="2" type="ORF">UT77_C0001G0071</name>
</gene>
<dbReference type="EMBL" id="LBYB01000001">
    <property type="protein sequence ID" value="KKR42620.1"/>
    <property type="molecule type" value="Genomic_DNA"/>
</dbReference>
<organism evidence="2 3">
    <name type="scientific">Candidatus Daviesbacteria bacterium GW2011_GWC2_40_12</name>
    <dbReference type="NCBI Taxonomy" id="1618431"/>
    <lineage>
        <taxon>Bacteria</taxon>
        <taxon>Candidatus Daviesiibacteriota</taxon>
    </lineage>
</organism>
<dbReference type="PANTHER" id="PTHR45919">
    <property type="entry name" value="GDP-MAN:MAN(3)GLCNAC(2)-PP-DOL ALPHA-1,2-MANNOSYLTRANSFERASE"/>
    <property type="match status" value="1"/>
</dbReference>
<dbReference type="AlphaFoldDB" id="A0A0G0T678"/>
<dbReference type="GO" id="GO:0006487">
    <property type="term" value="P:protein N-linked glycosylation"/>
    <property type="evidence" value="ECO:0007669"/>
    <property type="project" value="TreeGrafter"/>
</dbReference>
<proteinExistence type="predicted"/>
<evidence type="ECO:0000313" key="2">
    <source>
        <dbReference type="EMBL" id="KKR42620.1"/>
    </source>
</evidence>
<protein>
    <recommendedName>
        <fullName evidence="1">Glycosyl transferase family 1 domain-containing protein</fullName>
    </recommendedName>
</protein>
<sequence>MKIALYSPYLDTFGGGEKYMMTISEIFSQDNEVEVLLDQHLVETGADYLKGKLSKRFNLNLGKVRFISAPVGKNSSFIARLIFLKKYDVLFYLTDGSIFLPTSKTNILHIQSPLKGQPSTSIWGKIKLKGWNTIIYNSEFTRRNSEGNWPHSSVVVYPPVDTDKIKALPKKNYILSVGRFFGYLKDKKHELLIKIFRNLYKEGKIKNWSLHLVGSAGEGDKNYLDELKALAEDMPVKFYPNLGYDELIRLYGESSVYWHAMGFEESDPTKMEHFGISTVEAMAGGCVPIVINKGGQREIVEDGKCGFLWNNLDEFQELTTKIILNKTLRDEFSKQAGQKAKVYSKKTFEEKILKLLK</sequence>